<organism evidence="1 2">
    <name type="scientific">Pasteurella testudinis DSM 23072</name>
    <dbReference type="NCBI Taxonomy" id="1122938"/>
    <lineage>
        <taxon>Bacteria</taxon>
        <taxon>Pseudomonadati</taxon>
        <taxon>Pseudomonadota</taxon>
        <taxon>Gammaproteobacteria</taxon>
        <taxon>Pasteurellales</taxon>
        <taxon>Pasteurellaceae</taxon>
        <taxon>Pasteurella</taxon>
    </lineage>
</organism>
<feature type="non-terminal residue" evidence="1">
    <location>
        <position position="46"/>
    </location>
</feature>
<gene>
    <name evidence="1" type="ORF">SAMN05660772_02747</name>
</gene>
<protein>
    <submittedName>
        <fullName evidence="1">Uncharacterized protein</fullName>
    </submittedName>
</protein>
<reference evidence="2" key="1">
    <citation type="submission" date="2017-04" db="EMBL/GenBank/DDBJ databases">
        <authorList>
            <person name="Varghese N."/>
            <person name="Submissions S."/>
        </authorList>
    </citation>
    <scope>NUCLEOTIDE SEQUENCE [LARGE SCALE GENOMIC DNA]</scope>
    <source>
        <strain evidence="2">DSM 23072</strain>
    </source>
</reference>
<accession>A0A1W1V385</accession>
<dbReference type="Proteomes" id="UP000192408">
    <property type="component" value="Unassembled WGS sequence"/>
</dbReference>
<evidence type="ECO:0000313" key="1">
    <source>
        <dbReference type="EMBL" id="SMB87819.1"/>
    </source>
</evidence>
<sequence length="46" mass="5359">MSKITIDKNKYDELLADRKRLRFIQKNRVSIIYFGNKCLAAAENIG</sequence>
<dbReference type="STRING" id="1122938.SAMN05660772_02747"/>
<name>A0A1W1V385_9PAST</name>
<proteinExistence type="predicted"/>
<dbReference type="EMBL" id="FWWV01000036">
    <property type="protein sequence ID" value="SMB87819.1"/>
    <property type="molecule type" value="Genomic_DNA"/>
</dbReference>
<evidence type="ECO:0000313" key="2">
    <source>
        <dbReference type="Proteomes" id="UP000192408"/>
    </source>
</evidence>
<dbReference type="AlphaFoldDB" id="A0A1W1V385"/>
<keyword evidence="2" id="KW-1185">Reference proteome</keyword>